<feature type="domain" description="RCK N-terminal" evidence="14">
    <location>
        <begin position="306"/>
        <end position="442"/>
    </location>
</feature>
<feature type="region of interest" description="Disordered" evidence="12">
    <location>
        <begin position="1"/>
        <end position="28"/>
    </location>
</feature>
<comment type="subcellular location">
    <subcellularLocation>
        <location evidence="1">Membrane</location>
        <topology evidence="1">Multi-pass membrane protein</topology>
    </subcellularLocation>
</comment>
<evidence type="ECO:0000256" key="12">
    <source>
        <dbReference type="SAM" id="MobiDB-lite"/>
    </source>
</evidence>
<dbReference type="Ensembl" id="ENSGAGT00000007809.1">
    <property type="protein sequence ID" value="ENSGAGP00000006723.1"/>
    <property type="gene ID" value="ENSGAGG00000005143.1"/>
</dbReference>
<evidence type="ECO:0000256" key="1">
    <source>
        <dbReference type="ARBA" id="ARBA00004141"/>
    </source>
</evidence>
<feature type="transmembrane region" description="Helical" evidence="13">
    <location>
        <begin position="206"/>
        <end position="227"/>
    </location>
</feature>
<dbReference type="GO" id="GO:0005886">
    <property type="term" value="C:plasma membrane"/>
    <property type="evidence" value="ECO:0007669"/>
    <property type="project" value="TreeGrafter"/>
</dbReference>
<comment type="catalytic activity">
    <reaction evidence="11">
        <text>K(+)(in) = K(+)(out)</text>
        <dbReference type="Rhea" id="RHEA:29463"/>
        <dbReference type="ChEBI" id="CHEBI:29103"/>
    </reaction>
</comment>
<keyword evidence="2" id="KW-0813">Transport</keyword>
<dbReference type="Gene3D" id="3.40.50.720">
    <property type="entry name" value="NAD(P)-binding Rossmann-like Domain"/>
    <property type="match status" value="2"/>
</dbReference>
<evidence type="ECO:0000259" key="14">
    <source>
        <dbReference type="PROSITE" id="PS51201"/>
    </source>
</evidence>
<dbReference type="AlphaFoldDB" id="A0A452GXG8"/>
<reference evidence="15" key="2">
    <citation type="submission" date="2025-08" db="UniProtKB">
        <authorList>
            <consortium name="Ensembl"/>
        </authorList>
    </citation>
    <scope>IDENTIFICATION</scope>
</reference>
<dbReference type="InterPro" id="IPR047871">
    <property type="entry name" value="K_chnl_Slo-like"/>
</dbReference>
<evidence type="ECO:0000313" key="16">
    <source>
        <dbReference type="Proteomes" id="UP000291020"/>
    </source>
</evidence>
<dbReference type="FunFam" id="3.40.50.720:FF:000034">
    <property type="entry name" value="Potassium channel subfamily T member 1"/>
    <property type="match status" value="1"/>
</dbReference>
<keyword evidence="9 13" id="KW-0472">Membrane</keyword>
<feature type="transmembrane region" description="Helical" evidence="13">
    <location>
        <begin position="233"/>
        <end position="252"/>
    </location>
</feature>
<feature type="region of interest" description="Disordered" evidence="12">
    <location>
        <begin position="1145"/>
        <end position="1174"/>
    </location>
</feature>
<evidence type="ECO:0000256" key="2">
    <source>
        <dbReference type="ARBA" id="ARBA00022448"/>
    </source>
</evidence>
<organism evidence="15 16">
    <name type="scientific">Gopherus agassizii</name>
    <name type="common">Agassiz's desert tortoise</name>
    <dbReference type="NCBI Taxonomy" id="38772"/>
    <lineage>
        <taxon>Eukaryota</taxon>
        <taxon>Metazoa</taxon>
        <taxon>Chordata</taxon>
        <taxon>Craniata</taxon>
        <taxon>Vertebrata</taxon>
        <taxon>Euteleostomi</taxon>
        <taxon>Archelosauria</taxon>
        <taxon>Testudinata</taxon>
        <taxon>Testudines</taxon>
        <taxon>Cryptodira</taxon>
        <taxon>Durocryptodira</taxon>
        <taxon>Testudinoidea</taxon>
        <taxon>Testudinidae</taxon>
        <taxon>Gopherus</taxon>
    </lineage>
</organism>
<evidence type="ECO:0000256" key="8">
    <source>
        <dbReference type="ARBA" id="ARBA00023065"/>
    </source>
</evidence>
<dbReference type="Proteomes" id="UP000291020">
    <property type="component" value="Unassembled WGS sequence"/>
</dbReference>
<dbReference type="InterPro" id="IPR013099">
    <property type="entry name" value="K_chnl_dom"/>
</dbReference>
<dbReference type="InterPro" id="IPR003148">
    <property type="entry name" value="RCK_N"/>
</dbReference>
<keyword evidence="8" id="KW-0406">Ion transport</keyword>
<evidence type="ECO:0000256" key="3">
    <source>
        <dbReference type="ARBA" id="ARBA00022538"/>
    </source>
</evidence>
<dbReference type="PANTHER" id="PTHR10027">
    <property type="entry name" value="CALCIUM-ACTIVATED POTASSIUM CHANNEL ALPHA CHAIN"/>
    <property type="match status" value="1"/>
</dbReference>
<dbReference type="GO" id="GO:0015271">
    <property type="term" value="F:outward rectifier potassium channel activity"/>
    <property type="evidence" value="ECO:0007669"/>
    <property type="project" value="TreeGrafter"/>
</dbReference>
<name>A0A452GXG8_9SAUR</name>
<feature type="compositionally biased region" description="Polar residues" evidence="12">
    <location>
        <begin position="8"/>
        <end position="17"/>
    </location>
</feature>
<feature type="transmembrane region" description="Helical" evidence="13">
    <location>
        <begin position="96"/>
        <end position="115"/>
    </location>
</feature>
<feature type="transmembrane region" description="Helical" evidence="13">
    <location>
        <begin position="264"/>
        <end position="289"/>
    </location>
</feature>
<keyword evidence="6" id="KW-0630">Potassium</keyword>
<evidence type="ECO:0000256" key="5">
    <source>
        <dbReference type="ARBA" id="ARBA00022826"/>
    </source>
</evidence>
<keyword evidence="16" id="KW-1185">Reference proteome</keyword>
<sequence length="1174" mass="134025">MARAKLKNSPSEINSHVKTVPPATTEDVHGVSPLLPARRMGSLGSDVGQRPHAEDFSMDSSLSQVQVEFYVNENTFKERLKLFFIKNQRSSLRIRLFNFSLKLLTCLLYIVRVLLDNPAPIMIVSKHLSVCLMFRGNIWEQIFRISFILEMINTVPFIITIFWSPLRNLFIPVFLNCWLAKYALENMINDLHRAIQRTQSAMFNQVLILICTLLCLVFTGTCGIQHLERAGDNLSLFKSFYFCIVTFSTVGYGDVTPKIWPSQLLVVIMICVALVVLPLQFEELVYLWMERQKSGGNYSRHRAQTEKHVVLCVSSLKIDLLMDFLNEFYAHPRLQDYYVVILCPTEMDIQVRRVLQIPLWSQRVIYLQGSALKDQDLMRAKMDNGEACFILSSRNEADRTAADHQTILRAWAVKDFAPNCPLYVQILKPENKFHVKFADHVVCEEECKYAMLALNCVCPATSTLITLLVHTSRGQEGQESPEQWQRMYGRCSGNEVYHIRMGDSKFFMEYEGKSFTYAAFHAHKKYGVCLIGIRREENKSILLNPGPRHIMTASDTCFYINITKEENSAFIFKQEEKQKKKGFAGRGIYDGPSRLPVHSIIASMGTVAMDLQNTECRPVNSSKLTLPSENGSGSRRPSIAPVLELADSSSLLPCDLLSDQSEDEMTQSDDEGLTVVEYVKGYPPNSPYIGSSPTLCHLLPVKAPFCCLRLDKGCKHNSYEDAKAYGFKNKLIIVSAETAGNGLYNFIVPLRAYYRSRKELNPIVLLLDNKPENHFLEAICCFPMVYYMEGTIDNLDSLLQCGIIYADNLVVVDKESTMSAEEDYMADAKTIVNVQTMFRLFPSLSIITELTHPSNMRFMQFRAKDSYSLALSKLEKKERENGSNLAFMFRLPFAAGRVFSISMLDTLLYQSFVKDYMITITRLLLGLDTTPGSGYLCAMKITEDDLWIRTYGRLFQKLCSSSAEIPIGIYRTESHMFSTSEVRNSQISINVEDCEDTKDVKEHWNIKTSHHRNSCSSDQSEHPLLRRKSMQWARRLSRKGNKHTSKTAEWISQQRLSLYRRSERQELSELVKNRMKHLGLPTTGYEDVANLTASDVMNRVNLGYLQDEMNDHQNTLSYVLINPPPDTRLELNDIVYLIRSDPLAHVSNDSHSRKSSCSKKLDPCNPETRDETQL</sequence>
<dbReference type="Gene3D" id="1.10.287.70">
    <property type="match status" value="1"/>
</dbReference>
<keyword evidence="7 13" id="KW-1133">Transmembrane helix</keyword>
<keyword evidence="5" id="KW-0631">Potassium channel</keyword>
<feature type="transmembrane region" description="Helical" evidence="13">
    <location>
        <begin position="145"/>
        <end position="163"/>
    </location>
</feature>
<dbReference type="SUPFAM" id="SSF81324">
    <property type="entry name" value="Voltage-gated potassium channels"/>
    <property type="match status" value="1"/>
</dbReference>
<keyword evidence="4 13" id="KW-0812">Transmembrane</keyword>
<evidence type="ECO:0000256" key="13">
    <source>
        <dbReference type="SAM" id="Phobius"/>
    </source>
</evidence>
<dbReference type="GO" id="GO:0005228">
    <property type="term" value="F:intracellular sodium-activated potassium channel activity"/>
    <property type="evidence" value="ECO:0007669"/>
    <property type="project" value="TreeGrafter"/>
</dbReference>
<dbReference type="FunFam" id="3.40.50.720:FF:000011">
    <property type="entry name" value="Potassium channel subfamily T member 1"/>
    <property type="match status" value="1"/>
</dbReference>
<evidence type="ECO:0000256" key="4">
    <source>
        <dbReference type="ARBA" id="ARBA00022692"/>
    </source>
</evidence>
<evidence type="ECO:0000256" key="11">
    <source>
        <dbReference type="ARBA" id="ARBA00034430"/>
    </source>
</evidence>
<reference evidence="15" key="3">
    <citation type="submission" date="2025-09" db="UniProtKB">
        <authorList>
            <consortium name="Ensembl"/>
        </authorList>
    </citation>
    <scope>IDENTIFICATION</scope>
</reference>
<dbReference type="FunFam" id="1.10.287.70:FF:000168">
    <property type="entry name" value="Potassium sodium-activated channel subfamily T member 2"/>
    <property type="match status" value="1"/>
</dbReference>
<dbReference type="Pfam" id="PF22614">
    <property type="entry name" value="Slo-like_RCK"/>
    <property type="match status" value="2"/>
</dbReference>
<dbReference type="PANTHER" id="PTHR10027:SF14">
    <property type="entry name" value="POTASSIUM CHANNEL SUBFAMILY T MEMBER 1"/>
    <property type="match status" value="1"/>
</dbReference>
<keyword evidence="10" id="KW-0407">Ion channel</keyword>
<dbReference type="InterPro" id="IPR003929">
    <property type="entry name" value="K_chnl_BK_asu"/>
</dbReference>
<protein>
    <recommendedName>
        <fullName evidence="14">RCK N-terminal domain-containing protein</fullName>
    </recommendedName>
</protein>
<feature type="domain" description="RCK N-terminal" evidence="14">
    <location>
        <begin position="729"/>
        <end position="869"/>
    </location>
</feature>
<reference evidence="16" key="1">
    <citation type="journal article" date="2017" name="PLoS ONE">
        <title>The Agassiz's desert tortoise genome provides a resource for the conservation of a threatened species.</title>
        <authorList>
            <person name="Tollis M."/>
            <person name="DeNardo D.F."/>
            <person name="Cornelius J.A."/>
            <person name="Dolby G.A."/>
            <person name="Edwards T."/>
            <person name="Henen B.T."/>
            <person name="Karl A.E."/>
            <person name="Murphy R.W."/>
            <person name="Kusumi K."/>
        </authorList>
    </citation>
    <scope>NUCLEOTIDE SEQUENCE [LARGE SCALE GENOMIC DNA]</scope>
</reference>
<keyword evidence="3" id="KW-0633">Potassium transport</keyword>
<dbReference type="Pfam" id="PF07885">
    <property type="entry name" value="Ion_trans_2"/>
    <property type="match status" value="1"/>
</dbReference>
<evidence type="ECO:0000256" key="7">
    <source>
        <dbReference type="ARBA" id="ARBA00022989"/>
    </source>
</evidence>
<accession>A0A452GXG8</accession>
<feature type="compositionally biased region" description="Basic and acidic residues" evidence="12">
    <location>
        <begin position="1159"/>
        <end position="1174"/>
    </location>
</feature>
<proteinExistence type="predicted"/>
<dbReference type="PROSITE" id="PS51201">
    <property type="entry name" value="RCK_N"/>
    <property type="match status" value="2"/>
</dbReference>
<evidence type="ECO:0000256" key="6">
    <source>
        <dbReference type="ARBA" id="ARBA00022958"/>
    </source>
</evidence>
<evidence type="ECO:0000313" key="15">
    <source>
        <dbReference type="Ensembl" id="ENSGAGP00000006723.1"/>
    </source>
</evidence>
<dbReference type="Pfam" id="PF03493">
    <property type="entry name" value="BK_channel_a"/>
    <property type="match status" value="1"/>
</dbReference>
<evidence type="ECO:0000256" key="9">
    <source>
        <dbReference type="ARBA" id="ARBA00023136"/>
    </source>
</evidence>
<evidence type="ECO:0000256" key="10">
    <source>
        <dbReference type="ARBA" id="ARBA00023303"/>
    </source>
</evidence>